<reference evidence="4" key="1">
    <citation type="journal article" date="2014" name="BMC Genomics">
        <title>Genome characteristics reveal the impact of lichenization on lichen-forming fungus Endocarpon pusillum Hedwig (Verrucariales, Ascomycota).</title>
        <authorList>
            <person name="Wang Y.-Y."/>
            <person name="Liu B."/>
            <person name="Zhang X.-Y."/>
            <person name="Zhou Q.-M."/>
            <person name="Zhang T."/>
            <person name="Li H."/>
            <person name="Yu Y.-F."/>
            <person name="Zhang X.-L."/>
            <person name="Hao X.-Y."/>
            <person name="Wang M."/>
            <person name="Wang L."/>
            <person name="Wei J.-C."/>
        </authorList>
    </citation>
    <scope>NUCLEOTIDE SEQUENCE [LARGE SCALE GENOMIC DNA]</scope>
    <source>
        <strain evidence="4">Z07020 / HMAS-L-300199</strain>
    </source>
</reference>
<dbReference type="SMART" id="SM00355">
    <property type="entry name" value="ZnF_C2H2"/>
    <property type="match status" value="3"/>
</dbReference>
<feature type="region of interest" description="Disordered" evidence="1">
    <location>
        <begin position="1"/>
        <end position="56"/>
    </location>
</feature>
<feature type="domain" description="C2H2-type" evidence="2">
    <location>
        <begin position="90"/>
        <end position="113"/>
    </location>
</feature>
<feature type="compositionally biased region" description="Basic residues" evidence="1">
    <location>
        <begin position="148"/>
        <end position="157"/>
    </location>
</feature>
<feature type="compositionally biased region" description="Polar residues" evidence="1">
    <location>
        <begin position="32"/>
        <end position="43"/>
    </location>
</feature>
<evidence type="ECO:0000256" key="1">
    <source>
        <dbReference type="SAM" id="MobiDB-lite"/>
    </source>
</evidence>
<dbReference type="OrthoDB" id="9998363at2759"/>
<dbReference type="InterPro" id="IPR013087">
    <property type="entry name" value="Znf_C2H2_type"/>
</dbReference>
<dbReference type="eggNOG" id="KOG1721">
    <property type="taxonomic scope" value="Eukaryota"/>
</dbReference>
<evidence type="ECO:0000259" key="2">
    <source>
        <dbReference type="PROSITE" id="PS00028"/>
    </source>
</evidence>
<dbReference type="PROSITE" id="PS00028">
    <property type="entry name" value="ZINC_FINGER_C2H2_1"/>
    <property type="match status" value="1"/>
</dbReference>
<dbReference type="Gene3D" id="3.30.160.60">
    <property type="entry name" value="Classic Zinc Finger"/>
    <property type="match status" value="2"/>
</dbReference>
<organism evidence="3 4">
    <name type="scientific">Endocarpon pusillum (strain Z07020 / HMAS-L-300199)</name>
    <name type="common">Lichen-forming fungus</name>
    <dbReference type="NCBI Taxonomy" id="1263415"/>
    <lineage>
        <taxon>Eukaryota</taxon>
        <taxon>Fungi</taxon>
        <taxon>Dikarya</taxon>
        <taxon>Ascomycota</taxon>
        <taxon>Pezizomycotina</taxon>
        <taxon>Eurotiomycetes</taxon>
        <taxon>Chaetothyriomycetidae</taxon>
        <taxon>Verrucariales</taxon>
        <taxon>Verrucariaceae</taxon>
        <taxon>Endocarpon</taxon>
    </lineage>
</organism>
<dbReference type="Proteomes" id="UP000019373">
    <property type="component" value="Unassembled WGS sequence"/>
</dbReference>
<evidence type="ECO:0000313" key="4">
    <source>
        <dbReference type="Proteomes" id="UP000019373"/>
    </source>
</evidence>
<feature type="region of interest" description="Disordered" evidence="1">
    <location>
        <begin position="70"/>
        <end position="89"/>
    </location>
</feature>
<name>U1HLP0_ENDPU</name>
<feature type="compositionally biased region" description="Basic residues" evidence="1">
    <location>
        <begin position="71"/>
        <end position="84"/>
    </location>
</feature>
<feature type="region of interest" description="Disordered" evidence="1">
    <location>
        <begin position="134"/>
        <end position="157"/>
    </location>
</feature>
<dbReference type="EMBL" id="KE721373">
    <property type="protein sequence ID" value="ERF69924.1"/>
    <property type="molecule type" value="Genomic_DNA"/>
</dbReference>
<proteinExistence type="predicted"/>
<evidence type="ECO:0000313" key="3">
    <source>
        <dbReference type="EMBL" id="ERF69924.1"/>
    </source>
</evidence>
<gene>
    <name evidence="3" type="ORF">EPUS_05468</name>
</gene>
<feature type="compositionally biased region" description="Polar residues" evidence="1">
    <location>
        <begin position="12"/>
        <end position="25"/>
    </location>
</feature>
<accession>U1HLP0</accession>
<sequence length="157" mass="17583">MENSLEEAISPTAITSPISRLNASSEADADGTSPSSRPSENKLSSTSTSSTQGSETALVLACPDCPDKPTFKHRHQYNRHRKSHDRPAKCKIGECRQSFAWKRDLERHIASKHPQATRHAKFFCPYPSCDRARDGTRGGFPRNDTLTRHLRTHEKRG</sequence>
<protein>
    <recommendedName>
        <fullName evidence="2">C2H2-type domain-containing protein</fullName>
    </recommendedName>
</protein>
<dbReference type="AlphaFoldDB" id="U1HLP0"/>
<dbReference type="HOGENOM" id="CLU_1677875_0_0_1"/>
<keyword evidence="4" id="KW-1185">Reference proteome</keyword>
<dbReference type="GeneID" id="19240418"/>
<dbReference type="RefSeq" id="XP_007804424.1">
    <property type="nucleotide sequence ID" value="XM_007806233.1"/>
</dbReference>